<name>A0ABS7KBL3_9BACI</name>
<dbReference type="Proteomes" id="UP000769780">
    <property type="component" value="Unassembled WGS sequence"/>
</dbReference>
<accession>A0ABS7KBL3</accession>
<gene>
    <name evidence="1" type="ORF">H0185_23335</name>
</gene>
<comment type="caution">
    <text evidence="1">The sequence shown here is derived from an EMBL/GenBank/DDBJ whole genome shotgun (WGS) entry which is preliminary data.</text>
</comment>
<reference evidence="1 2" key="1">
    <citation type="submission" date="2020-07" db="EMBL/GenBank/DDBJ databases">
        <title>Fungal Genomes of the International Space Station.</title>
        <authorList>
            <person name="Seuylemezian A."/>
            <person name="Singh N.K."/>
            <person name="Wood J."/>
            <person name="Venkateswaran K."/>
        </authorList>
    </citation>
    <scope>NUCLEOTIDE SEQUENCE [LARGE SCALE GENOMIC DNA]</scope>
    <source>
        <strain evidence="1 2">PL-B2</strain>
    </source>
</reference>
<keyword evidence="2" id="KW-1185">Reference proteome</keyword>
<dbReference type="EMBL" id="JACWFH010000043">
    <property type="protein sequence ID" value="MBY0099671.1"/>
    <property type="molecule type" value="Genomic_DNA"/>
</dbReference>
<sequence length="184" mass="21625">MGIDTQDIQTKFYQTLTKKADNHFFSYIDHIAQNLAYLCLSAEEEGIPFQVIKWDTLGAFISAHQGRASDDLRVILQMSSSVEQFFNEATHSWLVMEVKETIAELIGSNWQELYRWINEKTELIEGDIRKSFREDPILFTFELFEHDEIHHMVHEELTDLLLSEVAPMNFLFLYKKGVRLYGKR</sequence>
<organism evidence="1 2">
    <name type="scientific">Mesobacillus maritimus</name>
    <dbReference type="NCBI Taxonomy" id="1643336"/>
    <lineage>
        <taxon>Bacteria</taxon>
        <taxon>Bacillati</taxon>
        <taxon>Bacillota</taxon>
        <taxon>Bacilli</taxon>
        <taxon>Bacillales</taxon>
        <taxon>Bacillaceae</taxon>
        <taxon>Mesobacillus</taxon>
    </lineage>
</organism>
<evidence type="ECO:0000313" key="1">
    <source>
        <dbReference type="EMBL" id="MBY0099671.1"/>
    </source>
</evidence>
<protein>
    <submittedName>
        <fullName evidence="1">Uncharacterized protein</fullName>
    </submittedName>
</protein>
<evidence type="ECO:0000313" key="2">
    <source>
        <dbReference type="Proteomes" id="UP000769780"/>
    </source>
</evidence>
<dbReference type="RefSeq" id="WP_221875981.1">
    <property type="nucleotide sequence ID" value="NZ_JACWFH010000043.1"/>
</dbReference>
<proteinExistence type="predicted"/>